<proteinExistence type="predicted"/>
<dbReference type="EMBL" id="JXTB01000384">
    <property type="protein sequence ID" value="PON42757.1"/>
    <property type="molecule type" value="Genomic_DNA"/>
</dbReference>
<dbReference type="AlphaFoldDB" id="A0A2P5B1R4"/>
<keyword evidence="2" id="KW-1185">Reference proteome</keyword>
<reference evidence="2" key="1">
    <citation type="submission" date="2016-06" db="EMBL/GenBank/DDBJ databases">
        <title>Parallel loss of symbiosis genes in relatives of nitrogen-fixing non-legume Parasponia.</title>
        <authorList>
            <person name="Van Velzen R."/>
            <person name="Holmer R."/>
            <person name="Bu F."/>
            <person name="Rutten L."/>
            <person name="Van Zeijl A."/>
            <person name="Liu W."/>
            <person name="Santuari L."/>
            <person name="Cao Q."/>
            <person name="Sharma T."/>
            <person name="Shen D."/>
            <person name="Roswanjaya Y."/>
            <person name="Wardhani T."/>
            <person name="Kalhor M.S."/>
            <person name="Jansen J."/>
            <person name="Van den Hoogen J."/>
            <person name="Gungor B."/>
            <person name="Hartog M."/>
            <person name="Hontelez J."/>
            <person name="Verver J."/>
            <person name="Yang W.-C."/>
            <person name="Schijlen E."/>
            <person name="Repin R."/>
            <person name="Schilthuizen M."/>
            <person name="Schranz E."/>
            <person name="Heidstra R."/>
            <person name="Miyata K."/>
            <person name="Fedorova E."/>
            <person name="Kohlen W."/>
            <person name="Bisseling T."/>
            <person name="Smit S."/>
            <person name="Geurts R."/>
        </authorList>
    </citation>
    <scope>NUCLEOTIDE SEQUENCE [LARGE SCALE GENOMIC DNA]</scope>
    <source>
        <strain evidence="2">cv. WU1-14</strain>
    </source>
</reference>
<dbReference type="OrthoDB" id="10523295at2759"/>
<evidence type="ECO:0000313" key="2">
    <source>
        <dbReference type="Proteomes" id="UP000237105"/>
    </source>
</evidence>
<accession>A0A2P5B1R4</accession>
<evidence type="ECO:0000313" key="1">
    <source>
        <dbReference type="EMBL" id="PON42757.1"/>
    </source>
</evidence>
<protein>
    <submittedName>
        <fullName evidence="1">Uncharacterized protein</fullName>
    </submittedName>
</protein>
<sequence>MAEVMVVLDVMEMAVVAEIQAVVSVGKLPKPTRTRNGRRRNNVYATIFDESPPLEYRNLHTAMRLGLVGHLNVVRPLTGVETLSDLMMRLSELRYNKE</sequence>
<comment type="caution">
    <text evidence="1">The sequence shown here is derived from an EMBL/GenBank/DDBJ whole genome shotgun (WGS) entry which is preliminary data.</text>
</comment>
<organism evidence="1 2">
    <name type="scientific">Parasponia andersonii</name>
    <name type="common">Sponia andersonii</name>
    <dbReference type="NCBI Taxonomy" id="3476"/>
    <lineage>
        <taxon>Eukaryota</taxon>
        <taxon>Viridiplantae</taxon>
        <taxon>Streptophyta</taxon>
        <taxon>Embryophyta</taxon>
        <taxon>Tracheophyta</taxon>
        <taxon>Spermatophyta</taxon>
        <taxon>Magnoliopsida</taxon>
        <taxon>eudicotyledons</taxon>
        <taxon>Gunneridae</taxon>
        <taxon>Pentapetalae</taxon>
        <taxon>rosids</taxon>
        <taxon>fabids</taxon>
        <taxon>Rosales</taxon>
        <taxon>Cannabaceae</taxon>
        <taxon>Parasponia</taxon>
    </lineage>
</organism>
<name>A0A2P5B1R4_PARAD</name>
<dbReference type="Proteomes" id="UP000237105">
    <property type="component" value="Unassembled WGS sequence"/>
</dbReference>
<gene>
    <name evidence="1" type="ORF">PanWU01x14_279340</name>
</gene>